<dbReference type="Proteomes" id="UP000747399">
    <property type="component" value="Unassembled WGS sequence"/>
</dbReference>
<feature type="domain" description="Pherophorin" evidence="1">
    <location>
        <begin position="69"/>
        <end position="225"/>
    </location>
</feature>
<reference evidence="2" key="1">
    <citation type="journal article" date="2021" name="Proc. Natl. Acad. Sci. U.S.A.">
        <title>Three genomes in the algal genus Volvox reveal the fate of a haploid sex-determining region after a transition to homothallism.</title>
        <authorList>
            <person name="Yamamoto K."/>
            <person name="Hamaji T."/>
            <person name="Kawai-Toyooka H."/>
            <person name="Matsuzaki R."/>
            <person name="Takahashi F."/>
            <person name="Nishimura Y."/>
            <person name="Kawachi M."/>
            <person name="Noguchi H."/>
            <person name="Minakuchi Y."/>
            <person name="Umen J.G."/>
            <person name="Toyoda A."/>
            <person name="Nozaki H."/>
        </authorList>
    </citation>
    <scope>NUCLEOTIDE SEQUENCE</scope>
    <source>
        <strain evidence="2">NIES-3780</strain>
    </source>
</reference>
<comment type="caution">
    <text evidence="2">The sequence shown here is derived from an EMBL/GenBank/DDBJ whole genome shotgun (WGS) entry which is preliminary data.</text>
</comment>
<sequence length="409" mass="43436">MTMKRVNFSSSWAAAARHLILAAAINTLMLIASTAAAGDTSTNRQQLGSLRGGGSLLQHQKNIVSSLFPPLSNCERDAAKSPFRLFLDAAASGAEPSANLQRFCFRARTNANPCNPKTKCCDALSAHTVSKVEFDVVAACKESVRQVTVNGQSASYEYDTVMSVLRVTELNAVDAEGMLVCVVLDATSACPNLSQLCSRPNGDVATTTESTCRYAMFNADRSCCPVAAVPTALSLPGSTAATSELPAAVTALRSGFPYCQCQRNVADSRLFATASSNVTVTSNGLTRICFDVGVRDACPNPTSKCCEFTLYKMELEVDRVCAEALAFTTIDGVQRVRYFQTAPHAAIKIVNLDKPVSEAKGTQVCLFLRPECNTLAKLCPFHDGSCTVGLFSKPGGGDANCCPLSSVRI</sequence>
<dbReference type="InterPro" id="IPR024616">
    <property type="entry name" value="Pherophorin"/>
</dbReference>
<protein>
    <recommendedName>
        <fullName evidence="1">Pherophorin domain-containing protein</fullName>
    </recommendedName>
</protein>
<dbReference type="Pfam" id="PF12499">
    <property type="entry name" value="DUF3707"/>
    <property type="match status" value="2"/>
</dbReference>
<accession>A0A8J4BTW0</accession>
<evidence type="ECO:0000313" key="2">
    <source>
        <dbReference type="EMBL" id="GIL65265.1"/>
    </source>
</evidence>
<organism evidence="2 3">
    <name type="scientific">Volvox africanus</name>
    <dbReference type="NCBI Taxonomy" id="51714"/>
    <lineage>
        <taxon>Eukaryota</taxon>
        <taxon>Viridiplantae</taxon>
        <taxon>Chlorophyta</taxon>
        <taxon>core chlorophytes</taxon>
        <taxon>Chlorophyceae</taxon>
        <taxon>CS clade</taxon>
        <taxon>Chlamydomonadales</taxon>
        <taxon>Volvocaceae</taxon>
        <taxon>Volvox</taxon>
    </lineage>
</organism>
<evidence type="ECO:0000259" key="1">
    <source>
        <dbReference type="Pfam" id="PF12499"/>
    </source>
</evidence>
<keyword evidence="3" id="KW-1185">Reference proteome</keyword>
<gene>
    <name evidence="2" type="ORF">Vafri_19078</name>
</gene>
<dbReference type="EMBL" id="BNCO01000074">
    <property type="protein sequence ID" value="GIL65265.1"/>
    <property type="molecule type" value="Genomic_DNA"/>
</dbReference>
<dbReference type="AlphaFoldDB" id="A0A8J4BTW0"/>
<evidence type="ECO:0000313" key="3">
    <source>
        <dbReference type="Proteomes" id="UP000747399"/>
    </source>
</evidence>
<proteinExistence type="predicted"/>
<feature type="domain" description="Pherophorin" evidence="1">
    <location>
        <begin position="256"/>
        <end position="403"/>
    </location>
</feature>
<name>A0A8J4BTW0_9CHLO</name>